<dbReference type="SMART" id="SM00298">
    <property type="entry name" value="CHROMO"/>
    <property type="match status" value="1"/>
</dbReference>
<dbReference type="EMBL" id="JWZX01001200">
    <property type="protein sequence ID" value="KOO34490.1"/>
    <property type="molecule type" value="Genomic_DNA"/>
</dbReference>
<dbReference type="InterPro" id="IPR023780">
    <property type="entry name" value="Chromo_domain"/>
</dbReference>
<dbReference type="GO" id="GO:0031507">
    <property type="term" value="P:heterochromatin formation"/>
    <property type="evidence" value="ECO:0007669"/>
    <property type="project" value="InterPro"/>
</dbReference>
<dbReference type="SUPFAM" id="SSF54160">
    <property type="entry name" value="Chromo domain-like"/>
    <property type="match status" value="1"/>
</dbReference>
<evidence type="ECO:0000256" key="3">
    <source>
        <dbReference type="SAM" id="MobiDB-lite"/>
    </source>
</evidence>
<protein>
    <recommendedName>
        <fullName evidence="4">Chromo domain-containing protein</fullName>
    </recommendedName>
</protein>
<dbReference type="Gene3D" id="2.40.50.40">
    <property type="match status" value="1"/>
</dbReference>
<organism evidence="5 6">
    <name type="scientific">Chrysochromulina tobinii</name>
    <dbReference type="NCBI Taxonomy" id="1460289"/>
    <lineage>
        <taxon>Eukaryota</taxon>
        <taxon>Haptista</taxon>
        <taxon>Haptophyta</taxon>
        <taxon>Prymnesiophyceae</taxon>
        <taxon>Prymnesiales</taxon>
        <taxon>Chrysochromulinaceae</taxon>
        <taxon>Chrysochromulina</taxon>
    </lineage>
</organism>
<dbReference type="InterPro" id="IPR044251">
    <property type="entry name" value="LHP1-like"/>
</dbReference>
<evidence type="ECO:0000313" key="6">
    <source>
        <dbReference type="Proteomes" id="UP000037460"/>
    </source>
</evidence>
<feature type="region of interest" description="Disordered" evidence="3">
    <location>
        <begin position="445"/>
        <end position="466"/>
    </location>
</feature>
<keyword evidence="2" id="KW-0539">Nucleus</keyword>
<dbReference type="OrthoDB" id="433924at2759"/>
<feature type="domain" description="Chromo" evidence="4">
    <location>
        <begin position="468"/>
        <end position="519"/>
    </location>
</feature>
<evidence type="ECO:0000256" key="2">
    <source>
        <dbReference type="ARBA" id="ARBA00023242"/>
    </source>
</evidence>
<dbReference type="InterPro" id="IPR000953">
    <property type="entry name" value="Chromo/chromo_shadow_dom"/>
</dbReference>
<reference evidence="6" key="1">
    <citation type="journal article" date="2015" name="PLoS Genet.">
        <title>Genome Sequence and Transcriptome Analyses of Chrysochromulina tobin: Metabolic Tools for Enhanced Algal Fitness in the Prominent Order Prymnesiales (Haptophyceae).</title>
        <authorList>
            <person name="Hovde B.T."/>
            <person name="Deodato C.R."/>
            <person name="Hunsperger H.M."/>
            <person name="Ryken S.A."/>
            <person name="Yost W."/>
            <person name="Jha R.K."/>
            <person name="Patterson J."/>
            <person name="Monnat R.J. Jr."/>
            <person name="Barlow S.B."/>
            <person name="Starkenburg S.R."/>
            <person name="Cattolico R.A."/>
        </authorList>
    </citation>
    <scope>NUCLEOTIDE SEQUENCE</scope>
    <source>
        <strain evidence="6">CCMP291</strain>
    </source>
</reference>
<dbReference type="PANTHER" id="PTHR47240:SF2">
    <property type="entry name" value="CHROMO DOMAIN-CONTAINING PROTEIN LHP1"/>
    <property type="match status" value="1"/>
</dbReference>
<proteinExistence type="predicted"/>
<sequence>MRSIQHLLQHQFTTIAPGAPVSAALVLSSAGGVRAPSYAPKDNIKLGEKLKLEGTLDAIQLPGVLDTMEYETENPFVNDLSANDTKQISKHVFLQRALADNYVSGDKEVEKRYAKLLKLKYLGKPAFSGDWKKILKGRAAMGRRSSASTIYSKSLQHVVDQADIDGTARDGSLDKLFLGSVTTVAQEPKYFVNTKENVIPTTQPSAPRAEPPAPNKLVLAGALQAKPQVAPSIAMRKLSPTTKAANLQILRDAATVASNVLPPRPPCLGDEVMPPIVPPAGTQRAKKGRVPAAKTLAKSARAAAAKAPKAAAAKRPLEPAAKSFGVITSLTESIGLRSAPEPSGQEANIIYIDVENDYALCVDKGARVEIIEEKTLYQADDVTLVDEHWLKISVFNFKSGWLKAKYVTKEPPKEPPVAAKRPTGAAKKTKKTGLFDEHYALGDESSDDEIMEESNDESSDESSDADAYDVECIVDERIKGKKTEFLVKWEGWSADDNTWEPLEHVQHCEAFAAWRARAA</sequence>
<name>A0A0M0K6R3_9EUKA</name>
<comment type="subcellular location">
    <subcellularLocation>
        <location evidence="1">Nucleus</location>
    </subcellularLocation>
</comment>
<dbReference type="PANTHER" id="PTHR47240">
    <property type="entry name" value="CHROMO DOMAIN-CONTAINING PROTEIN LHP1"/>
    <property type="match status" value="1"/>
</dbReference>
<dbReference type="PROSITE" id="PS50013">
    <property type="entry name" value="CHROMO_2"/>
    <property type="match status" value="1"/>
</dbReference>
<evidence type="ECO:0000256" key="1">
    <source>
        <dbReference type="ARBA" id="ARBA00004123"/>
    </source>
</evidence>
<dbReference type="PROSITE" id="PS00598">
    <property type="entry name" value="CHROMO_1"/>
    <property type="match status" value="1"/>
</dbReference>
<feature type="region of interest" description="Disordered" evidence="3">
    <location>
        <begin position="411"/>
        <end position="430"/>
    </location>
</feature>
<dbReference type="CDD" id="cd00024">
    <property type="entry name" value="CD_CSD"/>
    <property type="match status" value="1"/>
</dbReference>
<comment type="caution">
    <text evidence="5">The sequence shown here is derived from an EMBL/GenBank/DDBJ whole genome shotgun (WGS) entry which is preliminary data.</text>
</comment>
<feature type="compositionally biased region" description="Low complexity" evidence="3">
    <location>
        <begin position="416"/>
        <end position="426"/>
    </location>
</feature>
<dbReference type="InterPro" id="IPR023779">
    <property type="entry name" value="Chromodomain_CS"/>
</dbReference>
<gene>
    <name evidence="5" type="ORF">Ctob_013743</name>
</gene>
<dbReference type="GO" id="GO:0005634">
    <property type="term" value="C:nucleus"/>
    <property type="evidence" value="ECO:0007669"/>
    <property type="project" value="UniProtKB-SubCell"/>
</dbReference>
<dbReference type="Proteomes" id="UP000037460">
    <property type="component" value="Unassembled WGS sequence"/>
</dbReference>
<dbReference type="Pfam" id="PF00385">
    <property type="entry name" value="Chromo"/>
    <property type="match status" value="1"/>
</dbReference>
<evidence type="ECO:0000313" key="5">
    <source>
        <dbReference type="EMBL" id="KOO34490.1"/>
    </source>
</evidence>
<dbReference type="InterPro" id="IPR016197">
    <property type="entry name" value="Chromo-like_dom_sf"/>
</dbReference>
<evidence type="ECO:0000259" key="4">
    <source>
        <dbReference type="PROSITE" id="PS50013"/>
    </source>
</evidence>
<accession>A0A0M0K6R3</accession>
<dbReference type="AlphaFoldDB" id="A0A0M0K6R3"/>
<keyword evidence="6" id="KW-1185">Reference proteome</keyword>